<dbReference type="Gene3D" id="1.20.1070.10">
    <property type="entry name" value="Rhodopsin 7-helix transmembrane proteins"/>
    <property type="match status" value="1"/>
</dbReference>
<feature type="transmembrane region" description="Helical" evidence="2">
    <location>
        <begin position="152"/>
        <end position="175"/>
    </location>
</feature>
<dbReference type="AlphaFoldDB" id="A0A1S8X4V5"/>
<sequence>MLLGLTTSRFLSVVLPWQNLKMTELQARLACLAAWCVTDVLIIPWKNSLKNTFYEMRLEMEKLDVTYKVDVTLGYIVVMCIYKHLGILFALPVIVVHVLVTEQLPTVTNSTSSLSSNQTTSSYGGSGETTASPKQFCREQFPSQASRMGYQLFVLLSTYVLPFVAIIIMNSMIVYKLQQRGRTIRILTVMNHWIGSSEYDKFFKPNFLKSPSKFTTISEIASKPKSAHYFETYCLSTSDMHFIEMPSMLGSSPFDFLRHSSVFMDH</sequence>
<feature type="transmembrane region" description="Helical" evidence="2">
    <location>
        <begin position="67"/>
        <end position="100"/>
    </location>
</feature>
<dbReference type="EMBL" id="KV892021">
    <property type="protein sequence ID" value="OON21707.1"/>
    <property type="molecule type" value="Genomic_DNA"/>
</dbReference>
<evidence type="ECO:0008006" key="5">
    <source>
        <dbReference type="Google" id="ProtNLM"/>
    </source>
</evidence>
<evidence type="ECO:0000313" key="4">
    <source>
        <dbReference type="Proteomes" id="UP000243686"/>
    </source>
</evidence>
<gene>
    <name evidence="3" type="ORF">X801_02394</name>
</gene>
<reference evidence="3 4" key="1">
    <citation type="submission" date="2015-03" db="EMBL/GenBank/DDBJ databases">
        <title>Draft genome of the nematode, Opisthorchis viverrini.</title>
        <authorList>
            <person name="Mitreva M."/>
        </authorList>
    </citation>
    <scope>NUCLEOTIDE SEQUENCE [LARGE SCALE GENOMIC DNA]</scope>
    <source>
        <strain evidence="3">Khon Kaen</strain>
    </source>
</reference>
<keyword evidence="4" id="KW-1185">Reference proteome</keyword>
<evidence type="ECO:0000313" key="3">
    <source>
        <dbReference type="EMBL" id="OON21707.1"/>
    </source>
</evidence>
<feature type="region of interest" description="Disordered" evidence="1">
    <location>
        <begin position="109"/>
        <end position="131"/>
    </location>
</feature>
<protein>
    <recommendedName>
        <fullName evidence="5">G-protein coupled receptors family 1 profile domain-containing protein</fullName>
    </recommendedName>
</protein>
<dbReference type="Proteomes" id="UP000243686">
    <property type="component" value="Unassembled WGS sequence"/>
</dbReference>
<evidence type="ECO:0000256" key="2">
    <source>
        <dbReference type="SAM" id="Phobius"/>
    </source>
</evidence>
<organism evidence="3 4">
    <name type="scientific">Opisthorchis viverrini</name>
    <name type="common">Southeast Asian liver fluke</name>
    <dbReference type="NCBI Taxonomy" id="6198"/>
    <lineage>
        <taxon>Eukaryota</taxon>
        <taxon>Metazoa</taxon>
        <taxon>Spiralia</taxon>
        <taxon>Lophotrochozoa</taxon>
        <taxon>Platyhelminthes</taxon>
        <taxon>Trematoda</taxon>
        <taxon>Digenea</taxon>
        <taxon>Opisthorchiida</taxon>
        <taxon>Opisthorchiata</taxon>
        <taxon>Opisthorchiidae</taxon>
        <taxon>Opisthorchis</taxon>
    </lineage>
</organism>
<keyword evidence="2" id="KW-0812">Transmembrane</keyword>
<keyword evidence="2" id="KW-1133">Transmembrane helix</keyword>
<proteinExistence type="predicted"/>
<accession>A0A1S8X4V5</accession>
<name>A0A1S8X4V5_OPIVI</name>
<keyword evidence="2" id="KW-0472">Membrane</keyword>
<evidence type="ECO:0000256" key="1">
    <source>
        <dbReference type="SAM" id="MobiDB-lite"/>
    </source>
</evidence>